<dbReference type="GO" id="GO:0005737">
    <property type="term" value="C:cytoplasm"/>
    <property type="evidence" value="ECO:0007669"/>
    <property type="project" value="UniProtKB-UniRule"/>
</dbReference>
<dbReference type="Pfam" id="PF00133">
    <property type="entry name" value="tRNA-synt_1"/>
    <property type="match status" value="1"/>
</dbReference>
<evidence type="ECO:0000313" key="15">
    <source>
        <dbReference type="EMBL" id="NMC63856.1"/>
    </source>
</evidence>
<dbReference type="Gene3D" id="3.40.50.620">
    <property type="entry name" value="HUPs"/>
    <property type="match status" value="2"/>
</dbReference>
<evidence type="ECO:0000256" key="8">
    <source>
        <dbReference type="ARBA" id="ARBA00022917"/>
    </source>
</evidence>
<dbReference type="InterPro" id="IPR002301">
    <property type="entry name" value="Ile-tRNA-ligase"/>
</dbReference>
<dbReference type="InterPro" id="IPR014729">
    <property type="entry name" value="Rossmann-like_a/b/a_fold"/>
</dbReference>
<evidence type="ECO:0000256" key="7">
    <source>
        <dbReference type="ARBA" id="ARBA00022840"/>
    </source>
</evidence>
<feature type="non-terminal residue" evidence="15">
    <location>
        <position position="749"/>
    </location>
</feature>
<proteinExistence type="predicted"/>
<dbReference type="GO" id="GO:0002161">
    <property type="term" value="F:aminoacyl-tRNA deacylase activity"/>
    <property type="evidence" value="ECO:0007669"/>
    <property type="project" value="InterPro"/>
</dbReference>
<keyword evidence="8" id="KW-0648">Protein biosynthesis</keyword>
<keyword evidence="3 15" id="KW-0436">Ligase</keyword>
<evidence type="ECO:0000259" key="14">
    <source>
        <dbReference type="Pfam" id="PF08264"/>
    </source>
</evidence>
<reference evidence="15 16" key="1">
    <citation type="journal article" date="2020" name="Biotechnol. Biofuels">
        <title>New insights from the biogas microbiome by comprehensive genome-resolved metagenomics of nearly 1600 species originating from multiple anaerobic digesters.</title>
        <authorList>
            <person name="Campanaro S."/>
            <person name="Treu L."/>
            <person name="Rodriguez-R L.M."/>
            <person name="Kovalovszki A."/>
            <person name="Ziels R.M."/>
            <person name="Maus I."/>
            <person name="Zhu X."/>
            <person name="Kougias P.G."/>
            <person name="Basile A."/>
            <person name="Luo G."/>
            <person name="Schluter A."/>
            <person name="Konstantinidis K.T."/>
            <person name="Angelidaki I."/>
        </authorList>
    </citation>
    <scope>NUCLEOTIDE SEQUENCE [LARGE SCALE GENOMIC DNA]</scope>
    <source>
        <strain evidence="15">AS27yjCOA_65</strain>
    </source>
</reference>
<feature type="domain" description="Aminoacyl-tRNA synthetase class Ia" evidence="13">
    <location>
        <begin position="21"/>
        <end position="632"/>
    </location>
</feature>
<evidence type="ECO:0000256" key="11">
    <source>
        <dbReference type="ARBA" id="ARBA00048359"/>
    </source>
</evidence>
<comment type="caution">
    <text evidence="15">The sequence shown here is derived from an EMBL/GenBank/DDBJ whole genome shotgun (WGS) entry which is preliminary data.</text>
</comment>
<evidence type="ECO:0000313" key="16">
    <source>
        <dbReference type="Proteomes" id="UP000524246"/>
    </source>
</evidence>
<dbReference type="SUPFAM" id="SSF52374">
    <property type="entry name" value="Nucleotidylyl transferase"/>
    <property type="match status" value="1"/>
</dbReference>
<comment type="function">
    <text evidence="10">Catalyzes the attachment of isoleucine to tRNA(Ile). As IleRS can inadvertently accommodate and process structurally similar amino acids such as valine, to avoid such errors it has two additional distinct tRNA(Ile)-dependent editing activities. One activity is designated as 'pretransfer' editing and involves the hydrolysis of activated Val-AMP. The other activity is designated 'posttransfer' editing and involves deacylation of mischarged Val-tRNA(Ile).</text>
</comment>
<evidence type="ECO:0000256" key="12">
    <source>
        <dbReference type="NCBIfam" id="TIGR00392"/>
    </source>
</evidence>
<dbReference type="InterPro" id="IPR013155">
    <property type="entry name" value="M/V/L/I-tRNA-synth_anticd-bd"/>
</dbReference>
<dbReference type="InterPro" id="IPR002300">
    <property type="entry name" value="aa-tRNA-synth_Ia"/>
</dbReference>
<dbReference type="InterPro" id="IPR023586">
    <property type="entry name" value="Ile-tRNA-ligase_type2"/>
</dbReference>
<dbReference type="NCBIfam" id="TIGR00392">
    <property type="entry name" value="ileS"/>
    <property type="match status" value="1"/>
</dbReference>
<dbReference type="GO" id="GO:0005524">
    <property type="term" value="F:ATP binding"/>
    <property type="evidence" value="ECO:0007669"/>
    <property type="project" value="UniProtKB-KW"/>
</dbReference>
<dbReference type="Gene3D" id="1.10.730.10">
    <property type="entry name" value="Isoleucyl-tRNA Synthetase, Domain 1"/>
    <property type="match status" value="1"/>
</dbReference>
<keyword evidence="2" id="KW-0963">Cytoplasm</keyword>
<gene>
    <name evidence="15" type="ORF">GYA55_11895</name>
</gene>
<dbReference type="FunFam" id="3.40.50.620:FF:000075">
    <property type="entry name" value="Isoleucine--tRNA ligase"/>
    <property type="match status" value="1"/>
</dbReference>
<dbReference type="SUPFAM" id="SSF47323">
    <property type="entry name" value="Anticodon-binding domain of a subclass of class I aminoacyl-tRNA synthetases"/>
    <property type="match status" value="1"/>
</dbReference>
<evidence type="ECO:0000256" key="10">
    <source>
        <dbReference type="ARBA" id="ARBA00025217"/>
    </source>
</evidence>
<evidence type="ECO:0000256" key="1">
    <source>
        <dbReference type="ARBA" id="ARBA00013165"/>
    </source>
</evidence>
<dbReference type="PRINTS" id="PR00984">
    <property type="entry name" value="TRNASYNTHILE"/>
</dbReference>
<feature type="domain" description="Methionyl/Valyl/Leucyl/Isoleucyl-tRNA synthetase anticodon-binding" evidence="14">
    <location>
        <begin position="688"/>
        <end position="742"/>
    </location>
</feature>
<dbReference type="EC" id="6.1.1.5" evidence="1 12"/>
<dbReference type="CDD" id="cd00818">
    <property type="entry name" value="IleRS_core"/>
    <property type="match status" value="1"/>
</dbReference>
<dbReference type="InterPro" id="IPR009008">
    <property type="entry name" value="Val/Leu/Ile-tRNA-synth_edit"/>
</dbReference>
<accession>A0A7X9FTI2</accession>
<dbReference type="SUPFAM" id="SSF50677">
    <property type="entry name" value="ValRS/IleRS/LeuRS editing domain"/>
    <property type="match status" value="1"/>
</dbReference>
<dbReference type="Proteomes" id="UP000524246">
    <property type="component" value="Unassembled WGS sequence"/>
</dbReference>
<dbReference type="InterPro" id="IPR009080">
    <property type="entry name" value="tRNAsynth_Ia_anticodon-bd"/>
</dbReference>
<keyword evidence="4" id="KW-0479">Metal-binding</keyword>
<keyword evidence="7" id="KW-0067">ATP-binding</keyword>
<comment type="catalytic activity">
    <reaction evidence="11">
        <text>tRNA(Ile) + L-isoleucine + ATP = L-isoleucyl-tRNA(Ile) + AMP + diphosphate</text>
        <dbReference type="Rhea" id="RHEA:11060"/>
        <dbReference type="Rhea" id="RHEA-COMP:9666"/>
        <dbReference type="Rhea" id="RHEA-COMP:9695"/>
        <dbReference type="ChEBI" id="CHEBI:30616"/>
        <dbReference type="ChEBI" id="CHEBI:33019"/>
        <dbReference type="ChEBI" id="CHEBI:58045"/>
        <dbReference type="ChEBI" id="CHEBI:78442"/>
        <dbReference type="ChEBI" id="CHEBI:78528"/>
        <dbReference type="ChEBI" id="CHEBI:456215"/>
        <dbReference type="EC" id="6.1.1.5"/>
    </reaction>
</comment>
<keyword evidence="5" id="KW-0547">Nucleotide-binding</keyword>
<evidence type="ECO:0000259" key="13">
    <source>
        <dbReference type="Pfam" id="PF00133"/>
    </source>
</evidence>
<evidence type="ECO:0000256" key="9">
    <source>
        <dbReference type="ARBA" id="ARBA00023146"/>
    </source>
</evidence>
<evidence type="ECO:0000256" key="5">
    <source>
        <dbReference type="ARBA" id="ARBA00022741"/>
    </source>
</evidence>
<name>A0A7X9FTI2_9DELT</name>
<evidence type="ECO:0000256" key="6">
    <source>
        <dbReference type="ARBA" id="ARBA00022833"/>
    </source>
</evidence>
<dbReference type="Pfam" id="PF08264">
    <property type="entry name" value="Anticodon_1"/>
    <property type="match status" value="1"/>
</dbReference>
<dbReference type="GO" id="GO:0004822">
    <property type="term" value="F:isoleucine-tRNA ligase activity"/>
    <property type="evidence" value="ECO:0007669"/>
    <property type="project" value="UniProtKB-UniRule"/>
</dbReference>
<keyword evidence="6" id="KW-0862">Zinc</keyword>
<keyword evidence="9" id="KW-0030">Aminoacyl-tRNA synthetase</keyword>
<dbReference type="PANTHER" id="PTHR42780">
    <property type="entry name" value="SOLEUCYL-TRNA SYNTHETASE"/>
    <property type="match status" value="1"/>
</dbReference>
<evidence type="ECO:0000256" key="2">
    <source>
        <dbReference type="ARBA" id="ARBA00022490"/>
    </source>
</evidence>
<dbReference type="GO" id="GO:0006428">
    <property type="term" value="P:isoleucyl-tRNA aminoacylation"/>
    <property type="evidence" value="ECO:0007669"/>
    <property type="project" value="UniProtKB-UniRule"/>
</dbReference>
<organism evidence="15 16">
    <name type="scientific">SAR324 cluster bacterium</name>
    <dbReference type="NCBI Taxonomy" id="2024889"/>
    <lineage>
        <taxon>Bacteria</taxon>
        <taxon>Deltaproteobacteria</taxon>
        <taxon>SAR324 cluster</taxon>
    </lineage>
</organism>
<dbReference type="EMBL" id="JAAZON010000542">
    <property type="protein sequence ID" value="NMC63856.1"/>
    <property type="molecule type" value="Genomic_DNA"/>
</dbReference>
<sequence length="749" mass="86672">MKFFRVEQSPSFPELEKKVGARWKEEKTFEQSLERTKNGPEFIFYDGPPFPTGSPHHGTLFVTILKDLIPRYKTMRGYYVPRGWGWDCHGLPVETQAEKNLGITDKTDIEKKFGVKTFNDECRRIVSECNEAWKIYIERIGRWVDFDHPYRTLDRDFMESVIWAFSESYKKGLIYRDYRVSPYCYRCQTALSISDTRLDDSTRPRQERTITVKFPVLGKENTYFLAWTTTPWTLPSNLALAVGANISYSIIKAKKDIFILATDCIKTFEKELGQDLQIMEEVTGAELINRGYKYRPIFPYFESKSPEGFPVLIGDFVTTDEGTGIVHIAPAFGEDDYWLCKRNGVTLVNPVDGKGCFSSEVSDFEGKNVHDANPEIIRFLKDSGIVFKEKTVEHNYPHCWRCRMPLIYRALDAWYYNIDAIKDRLLANNEAINWYPATVKEGRFGNWIENARDWNITRNRYWATPIPVWECESCKEIEVLGSAAEIEAKGNCKLPDLHKEYLDNISFSCKCGGQMKHLPEVLDGWFESGSMPYGQFHYPFERSEHFESHFPCDFIVEYTAQIRGWFYVMHVLATGLFDKPAFRNCMVHGTLLAADGKKMSKSQKNYTDPLVLLDNYGADAFRAYLLSSNAVQMADLAFKDEGIENMVRTINLPLWNALLFFSTYAEIDGIDSTELGVDPKDLPLSEVDTFILSELELLIKRITEQLDQYLINEAAKELPEFLDTLNNWFIRRSRQRVWASEPRGTDKMV</sequence>
<dbReference type="GO" id="GO:0046872">
    <property type="term" value="F:metal ion binding"/>
    <property type="evidence" value="ECO:0007669"/>
    <property type="project" value="UniProtKB-KW"/>
</dbReference>
<dbReference type="PANTHER" id="PTHR42780:SF1">
    <property type="entry name" value="ISOLEUCINE--TRNA LIGASE, CYTOPLASMIC"/>
    <property type="match status" value="1"/>
</dbReference>
<evidence type="ECO:0000256" key="4">
    <source>
        <dbReference type="ARBA" id="ARBA00022723"/>
    </source>
</evidence>
<evidence type="ECO:0000256" key="3">
    <source>
        <dbReference type="ARBA" id="ARBA00022598"/>
    </source>
</evidence>
<protein>
    <recommendedName>
        <fullName evidence="1 12">Isoleucine--tRNA ligase</fullName>
        <ecNumber evidence="1 12">6.1.1.5</ecNumber>
    </recommendedName>
</protein>
<dbReference type="AlphaFoldDB" id="A0A7X9FTI2"/>